<dbReference type="PANTHER" id="PTHR43792:SF16">
    <property type="entry name" value="N-ACETYLTRANSFERASE DOMAIN-CONTAINING PROTEIN"/>
    <property type="match status" value="1"/>
</dbReference>
<gene>
    <name evidence="2" type="ORF">V474_24810</name>
</gene>
<reference evidence="2 3" key="1">
    <citation type="journal article" date="2015" name="G3 (Bethesda)">
        <title>Insights into Ongoing Evolution of the Hexachlorocyclohexane Catabolic Pathway from Comparative Genomics of Ten Sphingomonadaceae Strains.</title>
        <authorList>
            <person name="Pearce S.L."/>
            <person name="Oakeshott J.G."/>
            <person name="Pandey G."/>
        </authorList>
    </citation>
    <scope>NUCLEOTIDE SEQUENCE [LARGE SCALE GENOMIC DNA]</scope>
    <source>
        <strain evidence="2 3">LL02</strain>
    </source>
</reference>
<dbReference type="RefSeq" id="WP_059152813.1">
    <property type="nucleotide sequence ID" value="NZ_KQ130456.1"/>
</dbReference>
<dbReference type="Pfam" id="PF13302">
    <property type="entry name" value="Acetyltransf_3"/>
    <property type="match status" value="1"/>
</dbReference>
<dbReference type="SUPFAM" id="SSF55729">
    <property type="entry name" value="Acyl-CoA N-acyltransferases (Nat)"/>
    <property type="match status" value="1"/>
</dbReference>
<evidence type="ECO:0000313" key="3">
    <source>
        <dbReference type="Proteomes" id="UP000052268"/>
    </source>
</evidence>
<dbReference type="PATRIC" id="fig|1114963.3.peg.3818"/>
<feature type="domain" description="N-acetyltransferase" evidence="1">
    <location>
        <begin position="12"/>
        <end position="181"/>
    </location>
</feature>
<dbReference type="Gene3D" id="3.40.630.30">
    <property type="match status" value="1"/>
</dbReference>
<dbReference type="PANTHER" id="PTHR43792">
    <property type="entry name" value="GNAT FAMILY, PUTATIVE (AFU_ORTHOLOGUE AFUA_3G00765)-RELATED-RELATED"/>
    <property type="match status" value="1"/>
</dbReference>
<dbReference type="InterPro" id="IPR016181">
    <property type="entry name" value="Acyl_CoA_acyltransferase"/>
</dbReference>
<accession>A0A0J7XL96</accession>
<keyword evidence="2" id="KW-0808">Transferase</keyword>
<dbReference type="AlphaFoldDB" id="A0A0J7XL96"/>
<name>A0A0J7XL96_9SPHN</name>
<evidence type="ECO:0000259" key="1">
    <source>
        <dbReference type="PROSITE" id="PS51186"/>
    </source>
</evidence>
<dbReference type="EMBL" id="JACU01000008">
    <property type="protein sequence ID" value="KMS52766.1"/>
    <property type="molecule type" value="Genomic_DNA"/>
</dbReference>
<keyword evidence="3" id="KW-1185">Reference proteome</keyword>
<dbReference type="InterPro" id="IPR051531">
    <property type="entry name" value="N-acetyltransferase"/>
</dbReference>
<proteinExistence type="predicted"/>
<dbReference type="Proteomes" id="UP000052268">
    <property type="component" value="Unassembled WGS sequence"/>
</dbReference>
<organism evidence="2 3">
    <name type="scientific">Novosphingobium barchaimii LL02</name>
    <dbReference type="NCBI Taxonomy" id="1114963"/>
    <lineage>
        <taxon>Bacteria</taxon>
        <taxon>Pseudomonadati</taxon>
        <taxon>Pseudomonadota</taxon>
        <taxon>Alphaproteobacteria</taxon>
        <taxon>Sphingomonadales</taxon>
        <taxon>Sphingomonadaceae</taxon>
        <taxon>Novosphingobium</taxon>
    </lineage>
</organism>
<sequence length="181" mass="19777">MSGKPILTTQRLELYRPAPGDLPGLCRLIADEETRRYLGPASADPQPQFERLLRNAGSWALYGYGSFMVRFRGEGEIIASGGIFHSYRGYGEALGLDDVPEAGWIVRADHCGQGIAGEVMEAVLSWFDEAHGSRRIACMIEDGNTASQRLAAKLGFAHYGAHEVTDGPVPVVLGLYERLRP</sequence>
<dbReference type="OrthoDB" id="6293260at2"/>
<evidence type="ECO:0000313" key="2">
    <source>
        <dbReference type="EMBL" id="KMS52766.1"/>
    </source>
</evidence>
<dbReference type="PROSITE" id="PS51186">
    <property type="entry name" value="GNAT"/>
    <property type="match status" value="1"/>
</dbReference>
<protein>
    <submittedName>
        <fullName evidence="2">Acetyltransferase</fullName>
    </submittedName>
</protein>
<dbReference type="InterPro" id="IPR000182">
    <property type="entry name" value="GNAT_dom"/>
</dbReference>
<dbReference type="GO" id="GO:0016747">
    <property type="term" value="F:acyltransferase activity, transferring groups other than amino-acyl groups"/>
    <property type="evidence" value="ECO:0007669"/>
    <property type="project" value="InterPro"/>
</dbReference>
<comment type="caution">
    <text evidence="2">The sequence shown here is derived from an EMBL/GenBank/DDBJ whole genome shotgun (WGS) entry which is preliminary data.</text>
</comment>